<gene>
    <name evidence="1" type="ORF">ACA1_219050</name>
</gene>
<dbReference type="EMBL" id="KB008036">
    <property type="protein sequence ID" value="ELR15220.1"/>
    <property type="molecule type" value="Genomic_DNA"/>
</dbReference>
<accession>L8GQF5</accession>
<proteinExistence type="predicted"/>
<dbReference type="PANTHER" id="PTHR28630:SF3">
    <property type="entry name" value="PEROXIREDOXIN-LIKE 2C"/>
    <property type="match status" value="1"/>
</dbReference>
<dbReference type="InterPro" id="IPR032801">
    <property type="entry name" value="PXL2A/B/C"/>
</dbReference>
<reference evidence="1 2" key="1">
    <citation type="journal article" date="2013" name="Genome Biol.">
        <title>Genome of Acanthamoeba castellanii highlights extensive lateral gene transfer and early evolution of tyrosine kinase signaling.</title>
        <authorList>
            <person name="Clarke M."/>
            <person name="Lohan A.J."/>
            <person name="Liu B."/>
            <person name="Lagkouvardos I."/>
            <person name="Roy S."/>
            <person name="Zafar N."/>
            <person name="Bertelli C."/>
            <person name="Schilde C."/>
            <person name="Kianianmomeni A."/>
            <person name="Burglin T.R."/>
            <person name="Frech C."/>
            <person name="Turcotte B."/>
            <person name="Kopec K.O."/>
            <person name="Synnott J.M."/>
            <person name="Choo C."/>
            <person name="Paponov I."/>
            <person name="Finkler A."/>
            <person name="Soon Heng Tan C."/>
            <person name="Hutchins A.P."/>
            <person name="Weinmeier T."/>
            <person name="Rattei T."/>
            <person name="Chu J.S."/>
            <person name="Gimenez G."/>
            <person name="Irimia M."/>
            <person name="Rigden D.J."/>
            <person name="Fitzpatrick D.A."/>
            <person name="Lorenzo-Morales J."/>
            <person name="Bateman A."/>
            <person name="Chiu C.H."/>
            <person name="Tang P."/>
            <person name="Hegemann P."/>
            <person name="Fromm H."/>
            <person name="Raoult D."/>
            <person name="Greub G."/>
            <person name="Miranda-Saavedra D."/>
            <person name="Chen N."/>
            <person name="Nash P."/>
            <person name="Ginger M.L."/>
            <person name="Horn M."/>
            <person name="Schaap P."/>
            <person name="Caler L."/>
            <person name="Loftus B."/>
        </authorList>
    </citation>
    <scope>NUCLEOTIDE SEQUENCE [LARGE SCALE GENOMIC DNA]</scope>
    <source>
        <strain evidence="1 2">Neff</strain>
    </source>
</reference>
<dbReference type="OrthoDB" id="40334at2759"/>
<dbReference type="OMA" id="TPFACER"/>
<sequence length="192" mass="20826">MKKQTNIVFSQLKDIPLAALDGKSSSTLSQVCEGRQGVVLSMLRRFGCVLCRDGAAQLSTIKSDLDALNVGLVGVAPEHLGQDEFTKDGGYFKGDLFCANFGCNRYAQTTRASIFSLLRPSVWKAASEAKSRGKDGNFQGDGLQLGGTFVFDCASGEVLFAHYQEHFGDHPDPQEVLKVVKDHFSAKEADTQ</sequence>
<dbReference type="STRING" id="1257118.L8GQF5"/>
<organism evidence="1 2">
    <name type="scientific">Acanthamoeba castellanii (strain ATCC 30010 / Neff)</name>
    <dbReference type="NCBI Taxonomy" id="1257118"/>
    <lineage>
        <taxon>Eukaryota</taxon>
        <taxon>Amoebozoa</taxon>
        <taxon>Discosea</taxon>
        <taxon>Longamoebia</taxon>
        <taxon>Centramoebida</taxon>
        <taxon>Acanthamoebidae</taxon>
        <taxon>Acanthamoeba</taxon>
    </lineage>
</organism>
<dbReference type="Gene3D" id="3.40.30.10">
    <property type="entry name" value="Glutaredoxin"/>
    <property type="match status" value="1"/>
</dbReference>
<protein>
    <submittedName>
        <fullName evidence="1">Uncharacterized protein</fullName>
    </submittedName>
</protein>
<dbReference type="Pfam" id="PF13911">
    <property type="entry name" value="AhpC-TSA_2"/>
    <property type="match status" value="1"/>
</dbReference>
<evidence type="ECO:0000313" key="2">
    <source>
        <dbReference type="Proteomes" id="UP000011083"/>
    </source>
</evidence>
<evidence type="ECO:0000313" key="1">
    <source>
        <dbReference type="EMBL" id="ELR15220.1"/>
    </source>
</evidence>
<dbReference type="AlphaFoldDB" id="L8GQF5"/>
<dbReference type="GeneID" id="14915734"/>
<dbReference type="PANTHER" id="PTHR28630">
    <property type="match status" value="1"/>
</dbReference>
<dbReference type="VEuPathDB" id="AmoebaDB:ACA1_219050"/>
<dbReference type="RefSeq" id="XP_004337233.1">
    <property type="nucleotide sequence ID" value="XM_004337185.1"/>
</dbReference>
<keyword evidence="2" id="KW-1185">Reference proteome</keyword>
<dbReference type="CDD" id="cd02970">
    <property type="entry name" value="PRX_like2"/>
    <property type="match status" value="1"/>
</dbReference>
<dbReference type="Proteomes" id="UP000011083">
    <property type="component" value="Unassembled WGS sequence"/>
</dbReference>
<name>L8GQF5_ACACF</name>
<dbReference type="KEGG" id="acan:ACA1_219050"/>